<evidence type="ECO:0000256" key="3">
    <source>
        <dbReference type="ARBA" id="ARBA00022692"/>
    </source>
</evidence>
<evidence type="ECO:0000313" key="7">
    <source>
        <dbReference type="EMBL" id="VDL84466.1"/>
    </source>
</evidence>
<accession>A0A0N4YU05</accession>
<comment type="subcellular location">
    <subcellularLocation>
        <location evidence="1">Membrane</location>
        <topology evidence="1">Multi-pass membrane protein</topology>
    </subcellularLocation>
</comment>
<gene>
    <name evidence="7" type="ORF">NBR_LOCUS20728</name>
</gene>
<proteinExistence type="inferred from homology"/>
<dbReference type="PANTHER" id="PTHR23294">
    <property type="entry name" value="ET TRANSLATION PRODUCT-RELATED"/>
    <property type="match status" value="1"/>
</dbReference>
<evidence type="ECO:0000256" key="2">
    <source>
        <dbReference type="ARBA" id="ARBA00009172"/>
    </source>
</evidence>
<evidence type="ECO:0000313" key="9">
    <source>
        <dbReference type="WBParaSite" id="NBR_0002072701-mRNA-1"/>
    </source>
</evidence>
<evidence type="ECO:0000256" key="1">
    <source>
        <dbReference type="ARBA" id="ARBA00004141"/>
    </source>
</evidence>
<feature type="transmembrane region" description="Helical" evidence="6">
    <location>
        <begin position="153"/>
        <end position="179"/>
    </location>
</feature>
<dbReference type="GO" id="GO:0016020">
    <property type="term" value="C:membrane"/>
    <property type="evidence" value="ECO:0007669"/>
    <property type="project" value="UniProtKB-SubCell"/>
</dbReference>
<organism evidence="9">
    <name type="scientific">Nippostrongylus brasiliensis</name>
    <name type="common">Rat hookworm</name>
    <dbReference type="NCBI Taxonomy" id="27835"/>
    <lineage>
        <taxon>Eukaryota</taxon>
        <taxon>Metazoa</taxon>
        <taxon>Ecdysozoa</taxon>
        <taxon>Nematoda</taxon>
        <taxon>Chromadorea</taxon>
        <taxon>Rhabditida</taxon>
        <taxon>Rhabditina</taxon>
        <taxon>Rhabditomorpha</taxon>
        <taxon>Strongyloidea</taxon>
        <taxon>Heligmosomidae</taxon>
        <taxon>Nippostrongylus</taxon>
    </lineage>
</organism>
<keyword evidence="3 6" id="KW-0812">Transmembrane</keyword>
<dbReference type="OMA" id="SIWIGQS"/>
<dbReference type="Proteomes" id="UP000271162">
    <property type="component" value="Unassembled WGS sequence"/>
</dbReference>
<reference evidence="7 8" key="2">
    <citation type="submission" date="2018-11" db="EMBL/GenBank/DDBJ databases">
        <authorList>
            <consortium name="Pathogen Informatics"/>
        </authorList>
    </citation>
    <scope>NUCLEOTIDE SEQUENCE [LARGE SCALE GENOMIC DNA]</scope>
</reference>
<dbReference type="SUPFAM" id="SSF103473">
    <property type="entry name" value="MFS general substrate transporter"/>
    <property type="match status" value="1"/>
</dbReference>
<dbReference type="PANTHER" id="PTHR23294:SF18">
    <property type="entry name" value="UNC93-LIKE PROTEIN MFSD11"/>
    <property type="match status" value="1"/>
</dbReference>
<sequence>MLILTLAFFYQGIFTAFYLAVFPTAFSFVRSLNENSFLVAYYGIALGLGEFTGGFLVSMLSRRVRNFSLTPTMLCHALFSLSFQAIVILAFPPTSTVRPTAGSGPLFSPTVLLCVVCGLLIGLADSTITTARTVVCQIAVPHRRPQAFSLSRLIQMTVPVWVATTSSSLVVGTVAFAFVASRTKKAVFDIDINAGHLETGGKHMSS</sequence>
<feature type="transmembrane region" description="Helical" evidence="6">
    <location>
        <begin position="40"/>
        <end position="61"/>
    </location>
</feature>
<evidence type="ECO:0000256" key="4">
    <source>
        <dbReference type="ARBA" id="ARBA00022989"/>
    </source>
</evidence>
<evidence type="ECO:0000313" key="8">
    <source>
        <dbReference type="Proteomes" id="UP000271162"/>
    </source>
</evidence>
<dbReference type="WBParaSite" id="NBR_0002072701-mRNA-1">
    <property type="protein sequence ID" value="NBR_0002072701-mRNA-1"/>
    <property type="gene ID" value="NBR_0002072701"/>
</dbReference>
<name>A0A0N4YU05_NIPBR</name>
<dbReference type="EMBL" id="UYSL01025456">
    <property type="protein sequence ID" value="VDL84466.1"/>
    <property type="molecule type" value="Genomic_DNA"/>
</dbReference>
<comment type="similarity">
    <text evidence="2">Belongs to the unc-93 family.</text>
</comment>
<dbReference type="STRING" id="27835.A0A0N4YU05"/>
<protein>
    <submittedName>
        <fullName evidence="9">MFS_1_like domain-containing protein</fullName>
    </submittedName>
</protein>
<dbReference type="Pfam" id="PF05978">
    <property type="entry name" value="UNC-93"/>
    <property type="match status" value="1"/>
</dbReference>
<evidence type="ECO:0000256" key="5">
    <source>
        <dbReference type="ARBA" id="ARBA00023136"/>
    </source>
</evidence>
<keyword evidence="4 6" id="KW-1133">Transmembrane helix</keyword>
<dbReference type="InterPro" id="IPR036259">
    <property type="entry name" value="MFS_trans_sf"/>
</dbReference>
<dbReference type="InterPro" id="IPR051617">
    <property type="entry name" value="UNC-93-like_regulator"/>
</dbReference>
<feature type="transmembrane region" description="Helical" evidence="6">
    <location>
        <begin position="7"/>
        <end position="28"/>
    </location>
</feature>
<feature type="transmembrane region" description="Helical" evidence="6">
    <location>
        <begin position="73"/>
        <end position="94"/>
    </location>
</feature>
<feature type="transmembrane region" description="Helical" evidence="6">
    <location>
        <begin position="106"/>
        <end position="124"/>
    </location>
</feature>
<reference evidence="9" key="1">
    <citation type="submission" date="2017-02" db="UniProtKB">
        <authorList>
            <consortium name="WormBaseParasite"/>
        </authorList>
    </citation>
    <scope>IDENTIFICATION</scope>
</reference>
<dbReference type="InterPro" id="IPR010291">
    <property type="entry name" value="Ion_channel_UNC-93"/>
</dbReference>
<keyword evidence="8" id="KW-1185">Reference proteome</keyword>
<dbReference type="AlphaFoldDB" id="A0A0N4YU05"/>
<evidence type="ECO:0000256" key="6">
    <source>
        <dbReference type="SAM" id="Phobius"/>
    </source>
</evidence>
<keyword evidence="5 6" id="KW-0472">Membrane</keyword>